<keyword evidence="3" id="KW-1185">Reference proteome</keyword>
<protein>
    <submittedName>
        <fullName evidence="2">Uncharacterized protein</fullName>
    </submittedName>
</protein>
<accession>A0A4P9ZWW5</accession>
<dbReference type="PANTHER" id="PTHR34689">
    <property type="entry name" value="NUCLEIC ACID-BINDING PROTEIN"/>
    <property type="match status" value="1"/>
</dbReference>
<sequence length="138" mass="16397">EFGLWLYETKGIRDQEISTQESKRHFRVYMEDFNTVTLPHKKYYDLKKWEAKQELRQGGQATMDSRAEDYGSFNLFEAEKQAKRQQQQSRPANAALSGPLITRNQLIDLKRVEDERTEADRLRKMGYKPKESMGIRYE</sequence>
<evidence type="ECO:0000313" key="3">
    <source>
        <dbReference type="Proteomes" id="UP000268162"/>
    </source>
</evidence>
<proteinExistence type="predicted"/>
<dbReference type="AlphaFoldDB" id="A0A4P9ZWW5"/>
<feature type="non-terminal residue" evidence="2">
    <location>
        <position position="1"/>
    </location>
</feature>
<organism evidence="2 3">
    <name type="scientific">Dimargaris cristalligena</name>
    <dbReference type="NCBI Taxonomy" id="215637"/>
    <lineage>
        <taxon>Eukaryota</taxon>
        <taxon>Fungi</taxon>
        <taxon>Fungi incertae sedis</taxon>
        <taxon>Zoopagomycota</taxon>
        <taxon>Kickxellomycotina</taxon>
        <taxon>Dimargaritomycetes</taxon>
        <taxon>Dimargaritales</taxon>
        <taxon>Dimargaritaceae</taxon>
        <taxon>Dimargaris</taxon>
    </lineage>
</organism>
<evidence type="ECO:0000256" key="1">
    <source>
        <dbReference type="SAM" id="MobiDB-lite"/>
    </source>
</evidence>
<gene>
    <name evidence="2" type="ORF">BJ085DRAFT_20889</name>
</gene>
<evidence type="ECO:0000313" key="2">
    <source>
        <dbReference type="EMBL" id="RKP37838.1"/>
    </source>
</evidence>
<dbReference type="PANTHER" id="PTHR34689:SF1">
    <property type="entry name" value="NUCLEIC ACID-BINDING PROTEIN"/>
    <property type="match status" value="1"/>
</dbReference>
<feature type="region of interest" description="Disordered" evidence="1">
    <location>
        <begin position="112"/>
        <end position="138"/>
    </location>
</feature>
<dbReference type="Proteomes" id="UP000268162">
    <property type="component" value="Unassembled WGS sequence"/>
</dbReference>
<dbReference type="EMBL" id="ML002440">
    <property type="protein sequence ID" value="RKP37838.1"/>
    <property type="molecule type" value="Genomic_DNA"/>
</dbReference>
<dbReference type="STRING" id="215637.A0A4P9ZWW5"/>
<name>A0A4P9ZWW5_9FUNG</name>
<reference evidence="3" key="1">
    <citation type="journal article" date="2018" name="Nat. Microbiol.">
        <title>Leveraging single-cell genomics to expand the fungal tree of life.</title>
        <authorList>
            <person name="Ahrendt S.R."/>
            <person name="Quandt C.A."/>
            <person name="Ciobanu D."/>
            <person name="Clum A."/>
            <person name="Salamov A."/>
            <person name="Andreopoulos B."/>
            <person name="Cheng J.F."/>
            <person name="Woyke T."/>
            <person name="Pelin A."/>
            <person name="Henrissat B."/>
            <person name="Reynolds N.K."/>
            <person name="Benny G.L."/>
            <person name="Smith M.E."/>
            <person name="James T.Y."/>
            <person name="Grigoriev I.V."/>
        </authorList>
    </citation>
    <scope>NUCLEOTIDE SEQUENCE [LARGE SCALE GENOMIC DNA]</scope>
    <source>
        <strain evidence="3">RSA 468</strain>
    </source>
</reference>
<feature type="region of interest" description="Disordered" evidence="1">
    <location>
        <begin position="79"/>
        <end position="99"/>
    </location>
</feature>